<feature type="compositionally biased region" description="Polar residues" evidence="1">
    <location>
        <begin position="461"/>
        <end position="471"/>
    </location>
</feature>
<dbReference type="Proteomes" id="UP000094444">
    <property type="component" value="Unassembled WGS sequence"/>
</dbReference>
<feature type="compositionally biased region" description="Basic and acidic residues" evidence="1">
    <location>
        <begin position="1531"/>
        <end position="1541"/>
    </location>
</feature>
<dbReference type="InParanoid" id="A0A2P5I7W8"/>
<dbReference type="SUPFAM" id="SSF81383">
    <property type="entry name" value="F-box domain"/>
    <property type="match status" value="1"/>
</dbReference>
<feature type="compositionally biased region" description="Polar residues" evidence="1">
    <location>
        <begin position="106"/>
        <end position="118"/>
    </location>
</feature>
<keyword evidence="4" id="KW-1185">Reference proteome</keyword>
<feature type="compositionally biased region" description="Pro residues" evidence="1">
    <location>
        <begin position="1130"/>
        <end position="1146"/>
    </location>
</feature>
<gene>
    <name evidence="3" type="ORF">DHEL01_v203021</name>
</gene>
<feature type="compositionally biased region" description="Basic and acidic residues" evidence="1">
    <location>
        <begin position="1189"/>
        <end position="1201"/>
    </location>
</feature>
<evidence type="ECO:0000259" key="2">
    <source>
        <dbReference type="Pfam" id="PF25422"/>
    </source>
</evidence>
<sequence>MAEGSRYSAVVDVAAADPDASATDFLPLDDSDSSNSQQSPMQALDGNDSPSDVSMEAQSEDEDDPIIPTPHTQTVLADAGVSTPSLPVPNGQQAGGASKKRKSPEDTSQPQTSPNTLDSVKRLRLEHFEEDSQGDQGSGSAVDRSALPAEIWHHIFTFCPPRILGRLLCVNRLFNVYLDSSSKIRCDRPQSPSRTAVFPLQPTTIWQASRRRFWPSMPSPLQDMTELHMWQLSVPTTCQHCPKQGTVHQRDSKDSPDPWQSGPGKDGVAIIWAFATRSCGTCLLTKSIKEIDILLSSSFPSTLAAALPFVFVTQELNVVSPATMERAQPPPSTSLTKIFWSDHVEALKQEFFGVKAMGAATVEEWLKGLEGRGHERRSDALRWENWAASGGLTQMRNILYPGYQPSVLVTLSTTAGPKTPAGPGSMAQIPGLNSSGSQSRTATPSISSGQPNGITPEPFRRSSTGTASSFPSGRPERTKEEVAELKAARKADIERRALALDPPLEPSVLSHIPSFQAALQIITPLDEQAWELLKSRLLAQRAEAEQSEKDNSAQVLRQQEIGDKRNLVAAANKEAREAVDADWDEVQAPVRARIAGFADEIIRDGWENGEKVDRNSCSKFAVEVLTYIRKRFYAEVAKDAAAARASGAMSVIDPPQGPFTQKLTLENMKWIFDIKIKPHTERHRKEIFLCNGCEVTVRYYGFEGVIQHYAAKHTTSLSIGNVVVHWRAEWPEQPPFTSEPRTAKNNFYQGQPPPAHNAYRQGLPAAPSQLFQTQPKPPAPTYGAGPPCSDGYGQSSHAPYPTQGFGAHPYPSPDVFQSQPYPPAPGNPPGFSGPLPAPLGPPGLPAPPAPYNYNFGAYQANGQIGYQTAHTSTFSPQYRTQLEDMARMARELWNATSNMKDTLSIVRVQVVIHHLAKRFHARFGLPLTLATFIEGLSDHKDMRPVRNVNGLVCRVCHQGVGGYVASEQERRSYSLPQLTAHFQSKHVEPFVQMNQYGQPPEWTVEMVLLPEATAVTNLRSAISMDSQKFHLVNEAVPHLLGPINMPEPVPNVVPVYSGQTDYHQGYQNAPPSDHATYFGHAQAVGSSENGGAGLYQHALAPTAQYPNQPPGPYEHGVPSLAGANSLGPNGPAPPEPRAPAPPPVPVPVHAAAAVNTPLGRESDQRSSQGFRQREQNARQNKKRNRKGPHGYDGDSMKRTEEEEKMAEEEAEREGDAIRAMWAADRAQTARRSAIPEGDKADKPAAENTPSRRNTPSNVSAHNPTQAKGSQRNAHSGNSQRPKHGSKPGTPQQRQRFHSRPRDSPSTDAASPRAGSVVPNQRDVAYRGHQHRLSTVIYMDGDRDEPEDYGQYKEPPLRDVEPRRSRSPVYTNYRPPPAPQYRQRSPARPEHDYQYLPPAPPRDDPRYARPPPRDDYDYRGYPEGPIPRQRPQDYVEIEIIEYRKPDGTMWISERPLRHIPNSEPERYYHDAPPPTAPYDHGNPYGPRHPRREQPPPPPAQMLGDPYRPPYEREYSRAPEGPPLPQPAAADSYDPRHPSDAAPRHFQPQARLPPQGLPPPPPRRNNPAFYEEEYDPRYPAGVPPPASAPIPTGSRPTRYQ</sequence>
<organism evidence="3 4">
    <name type="scientific">Diaporthe helianthi</name>
    <dbReference type="NCBI Taxonomy" id="158607"/>
    <lineage>
        <taxon>Eukaryota</taxon>
        <taxon>Fungi</taxon>
        <taxon>Dikarya</taxon>
        <taxon>Ascomycota</taxon>
        <taxon>Pezizomycotina</taxon>
        <taxon>Sordariomycetes</taxon>
        <taxon>Sordariomycetidae</taxon>
        <taxon>Diaporthales</taxon>
        <taxon>Diaporthaceae</taxon>
        <taxon>Diaporthe</taxon>
    </lineage>
</organism>
<dbReference type="EMBL" id="MAVT02000175">
    <property type="protein sequence ID" value="POS78583.1"/>
    <property type="molecule type" value="Genomic_DNA"/>
</dbReference>
<name>A0A2P5I7W8_DIAHE</name>
<dbReference type="Pfam" id="PF25422">
    <property type="entry name" value="DUF7892"/>
    <property type="match status" value="1"/>
</dbReference>
<feature type="region of interest" description="Disordered" evidence="1">
    <location>
        <begin position="21"/>
        <end position="118"/>
    </location>
</feature>
<proteinExistence type="predicted"/>
<reference evidence="3" key="1">
    <citation type="submission" date="2017-09" db="EMBL/GenBank/DDBJ databases">
        <title>Polyketide synthases of a Diaporthe helianthi virulent isolate.</title>
        <authorList>
            <person name="Baroncelli R."/>
        </authorList>
    </citation>
    <scope>NUCLEOTIDE SEQUENCE [LARGE SCALE GENOMIC DNA]</scope>
    <source>
        <strain evidence="3">7/96</strain>
    </source>
</reference>
<feature type="region of interest" description="Disordered" evidence="1">
    <location>
        <begin position="243"/>
        <end position="263"/>
    </location>
</feature>
<feature type="compositionally biased region" description="Polar residues" evidence="1">
    <location>
        <begin position="735"/>
        <end position="749"/>
    </location>
</feature>
<evidence type="ECO:0000313" key="3">
    <source>
        <dbReference type="EMBL" id="POS78583.1"/>
    </source>
</evidence>
<evidence type="ECO:0000256" key="1">
    <source>
        <dbReference type="SAM" id="MobiDB-lite"/>
    </source>
</evidence>
<feature type="compositionally biased region" description="Acidic residues" evidence="1">
    <location>
        <begin position="1202"/>
        <end position="1212"/>
    </location>
</feature>
<feature type="compositionally biased region" description="Basic residues" evidence="1">
    <location>
        <begin position="1179"/>
        <end position="1188"/>
    </location>
</feature>
<accession>A0A2P5I7W8</accession>
<feature type="compositionally biased region" description="Basic and acidic residues" evidence="1">
    <location>
        <begin position="1354"/>
        <end position="1363"/>
    </location>
</feature>
<feature type="compositionally biased region" description="Polar residues" evidence="1">
    <location>
        <begin position="1247"/>
        <end position="1279"/>
    </location>
</feature>
<dbReference type="CDD" id="cd09917">
    <property type="entry name" value="F-box_SF"/>
    <property type="match status" value="1"/>
</dbReference>
<evidence type="ECO:0000313" key="4">
    <source>
        <dbReference type="Proteomes" id="UP000094444"/>
    </source>
</evidence>
<dbReference type="STRING" id="158607.A0A2P5I7W8"/>
<feature type="region of interest" description="Disordered" evidence="1">
    <location>
        <begin position="414"/>
        <end position="479"/>
    </location>
</feature>
<feature type="domain" description="DUF7892" evidence="2">
    <location>
        <begin position="877"/>
        <end position="1035"/>
    </location>
</feature>
<protein>
    <recommendedName>
        <fullName evidence="2">DUF7892 domain-containing protein</fullName>
    </recommendedName>
</protein>
<feature type="compositionally biased region" description="Basic and acidic residues" evidence="1">
    <location>
        <begin position="1400"/>
        <end position="1419"/>
    </location>
</feature>
<feature type="region of interest" description="Disordered" evidence="1">
    <location>
        <begin position="734"/>
        <end position="843"/>
    </location>
</feature>
<dbReference type="OrthoDB" id="2322499at2759"/>
<comment type="caution">
    <text evidence="3">The sequence shown here is derived from an EMBL/GenBank/DDBJ whole genome shotgun (WGS) entry which is preliminary data.</text>
</comment>
<feature type="region of interest" description="Disordered" evidence="1">
    <location>
        <begin position="1102"/>
        <end position="1431"/>
    </location>
</feature>
<feature type="compositionally biased region" description="Polar residues" evidence="1">
    <location>
        <begin position="431"/>
        <end position="453"/>
    </location>
</feature>
<feature type="region of interest" description="Disordered" evidence="1">
    <location>
        <begin position="1445"/>
        <end position="1598"/>
    </location>
</feature>
<dbReference type="InterPro" id="IPR036047">
    <property type="entry name" value="F-box-like_dom_sf"/>
</dbReference>
<dbReference type="InterPro" id="IPR057214">
    <property type="entry name" value="DUF7892"/>
</dbReference>
<feature type="compositionally biased region" description="Pro residues" evidence="1">
    <location>
        <begin position="1553"/>
        <end position="1562"/>
    </location>
</feature>